<dbReference type="EMBL" id="JAYFUL010000020">
    <property type="protein sequence ID" value="MEA5258732.1"/>
    <property type="molecule type" value="Genomic_DNA"/>
</dbReference>
<dbReference type="Gene3D" id="2.60.40.3910">
    <property type="entry name" value="Inclusion body protein"/>
    <property type="match status" value="1"/>
</dbReference>
<dbReference type="RefSeq" id="WP_323250037.1">
    <property type="nucleotide sequence ID" value="NZ_JAYFUL010000020.1"/>
</dbReference>
<dbReference type="Proteomes" id="UP001304671">
    <property type="component" value="Unassembled WGS sequence"/>
</dbReference>
<evidence type="ECO:0000313" key="1">
    <source>
        <dbReference type="EMBL" id="MEA5258732.1"/>
    </source>
</evidence>
<sequence>MNTIVNINIIVFTEQLIKDYPEPSQDPSNPTQVANSCVYVVKFGQQNKKITGFVGEHLNINASKDLQINFFMSSETSNYDTPVILYEMNLQKSIEHNPLQLKMFPKVKTIAPKSFNPLVCETIEKDFWFYTGFFNKHNKSEYGLRFSVYSDENLNILGYFQFNLSLSIG</sequence>
<protein>
    <submittedName>
        <fullName evidence="1">AidA/PixA family protein</fullName>
    </submittedName>
</protein>
<reference evidence="1 2" key="1">
    <citation type="submission" date="2023-12" db="EMBL/GenBank/DDBJ databases">
        <title>Novel species of the genus Arcicella isolated from rivers.</title>
        <authorList>
            <person name="Lu H."/>
        </authorList>
    </citation>
    <scope>NUCLEOTIDE SEQUENCE [LARGE SCALE GENOMIC DNA]</scope>
    <source>
        <strain evidence="1 2">LMG 21963</strain>
    </source>
</reference>
<comment type="caution">
    <text evidence="1">The sequence shown here is derived from an EMBL/GenBank/DDBJ whole genome shotgun (WGS) entry which is preliminary data.</text>
</comment>
<evidence type="ECO:0000313" key="2">
    <source>
        <dbReference type="Proteomes" id="UP001304671"/>
    </source>
</evidence>
<dbReference type="InterPro" id="IPR038712">
    <property type="entry name" value="PixA-like_sf"/>
</dbReference>
<accession>A0ABU5QNS2</accession>
<name>A0ABU5QNS2_9BACT</name>
<dbReference type="Pfam" id="PF12306">
    <property type="entry name" value="PixA"/>
    <property type="match status" value="1"/>
</dbReference>
<keyword evidence="2" id="KW-1185">Reference proteome</keyword>
<organism evidence="1 2">
    <name type="scientific">Arcicella aquatica</name>
    <dbReference type="NCBI Taxonomy" id="217141"/>
    <lineage>
        <taxon>Bacteria</taxon>
        <taxon>Pseudomonadati</taxon>
        <taxon>Bacteroidota</taxon>
        <taxon>Cytophagia</taxon>
        <taxon>Cytophagales</taxon>
        <taxon>Flectobacillaceae</taxon>
        <taxon>Arcicella</taxon>
    </lineage>
</organism>
<gene>
    <name evidence="1" type="ORF">VB264_13125</name>
</gene>
<proteinExistence type="predicted"/>
<dbReference type="InterPro" id="IPR021087">
    <property type="entry name" value="Uncharacterised_PixA/AidA"/>
</dbReference>